<dbReference type="AlphaFoldDB" id="A0A250LND1"/>
<evidence type="ECO:0000313" key="1">
    <source>
        <dbReference type="EMBL" id="BBA45181.1"/>
    </source>
</evidence>
<dbReference type="EMBL" id="AP018360">
    <property type="protein sequence ID" value="BBA45181.1"/>
    <property type="molecule type" value="Genomic_DNA"/>
</dbReference>
<gene>
    <name evidence="1" type="ORF">BCCH1_76920</name>
</gene>
<sequence length="121" mass="13554">MLEVGMEQRYTHINSVRSAGKTQWLVHRYALRELCAFNGMWWCISRGTAFAITSGTIERDRLADSSMGACKSKRAMSVVKERRQQSRTLLNAPMIGQGNGGATRALVVGAYRTSGLRDWKK</sequence>
<proteinExistence type="predicted"/>
<protein>
    <submittedName>
        <fullName evidence="1">Uncharacterized protein</fullName>
    </submittedName>
</protein>
<accession>A0A250LND1</accession>
<organism evidence="1">
    <name type="scientific">Burkholderia contaminans</name>
    <dbReference type="NCBI Taxonomy" id="488447"/>
    <lineage>
        <taxon>Bacteria</taxon>
        <taxon>Pseudomonadati</taxon>
        <taxon>Pseudomonadota</taxon>
        <taxon>Betaproteobacteria</taxon>
        <taxon>Burkholderiales</taxon>
        <taxon>Burkholderiaceae</taxon>
        <taxon>Burkholderia</taxon>
        <taxon>Burkholderia cepacia complex</taxon>
    </lineage>
</organism>
<reference evidence="1" key="2">
    <citation type="journal article" date="2017" name="Genome Announc.">
        <title>High-Quality Draft Genome Sequence of Burkholderia contaminans CH-1, a Gram-Negative Bacterium That Metabolizes 2-Azahypoxanthine, a Plant Growth-Regulating Compound.</title>
        <authorList>
            <person name="Choi J.-H."/>
            <person name="Sugiura H."/>
            <person name="Moriuchi R."/>
            <person name="Kawagishi H."/>
            <person name="Dohra H."/>
        </authorList>
    </citation>
    <scope>NUCLEOTIDE SEQUENCE</scope>
    <source>
        <strain evidence="1">CH-1</strain>
        <plasmid evidence="1">pBC453</plasmid>
    </source>
</reference>
<geneLocation type="plasmid" evidence="1">
    <name>pBC453</name>
</geneLocation>
<name>A0A250LND1_9BURK</name>
<keyword evidence="1" id="KW-0614">Plasmid</keyword>
<reference evidence="1" key="1">
    <citation type="journal article" date="2016" name="Biosci. Biotechnol. Biochem.">
        <title>Bioconversion of AHX to AOH by resting cells of Burkholderia contaminans CH-1.</title>
        <authorList>
            <person name="Choi J.H."/>
            <person name="Kikuchi A."/>
            <person name="Pumkaeo P."/>
            <person name="Hirai H."/>
            <person name="Tokuyama S."/>
            <person name="Kawagishi H."/>
        </authorList>
    </citation>
    <scope>NUCLEOTIDE SEQUENCE</scope>
    <source>
        <strain evidence="1">CH-1</strain>
        <plasmid evidence="1">pBC453</plasmid>
    </source>
</reference>